<dbReference type="InterPro" id="IPR004072">
    <property type="entry name" value="Vmron_rcpt_1"/>
</dbReference>
<evidence type="ECO:0000313" key="14">
    <source>
        <dbReference type="Proteomes" id="UP000005215"/>
    </source>
</evidence>
<dbReference type="PANTHER" id="PTHR24062">
    <property type="entry name" value="VOMERONASAL TYPE-1 RECEPTOR"/>
    <property type="match status" value="1"/>
</dbReference>
<protein>
    <recommendedName>
        <fullName evidence="12">Vomeronasal type-1 receptor</fullName>
    </recommendedName>
</protein>
<dbReference type="GeneTree" id="ENSGT01030000234553"/>
<evidence type="ECO:0000256" key="11">
    <source>
        <dbReference type="ARBA" id="ARBA00023224"/>
    </source>
</evidence>
<evidence type="ECO:0000256" key="9">
    <source>
        <dbReference type="ARBA" id="ARBA00023157"/>
    </source>
</evidence>
<evidence type="ECO:0000256" key="5">
    <source>
        <dbReference type="ARBA" id="ARBA00022692"/>
    </source>
</evidence>
<evidence type="ECO:0000256" key="8">
    <source>
        <dbReference type="ARBA" id="ARBA00023136"/>
    </source>
</evidence>
<dbReference type="FunFam" id="1.20.1070.10:FF:000051">
    <property type="entry name" value="Vomeronasal type-1 receptor"/>
    <property type="match status" value="1"/>
</dbReference>
<evidence type="ECO:0000256" key="1">
    <source>
        <dbReference type="ARBA" id="ARBA00004651"/>
    </source>
</evidence>
<keyword evidence="3 12" id="KW-1003">Cell membrane</keyword>
<keyword evidence="9" id="KW-1015">Disulfide bond</keyword>
<evidence type="ECO:0000256" key="3">
    <source>
        <dbReference type="ARBA" id="ARBA00022475"/>
    </source>
</evidence>
<evidence type="ECO:0000256" key="7">
    <source>
        <dbReference type="ARBA" id="ARBA00023040"/>
    </source>
</evidence>
<keyword evidence="7 12" id="KW-0297">G-protein coupled receptor</keyword>
<proteinExistence type="inferred from homology"/>
<dbReference type="SUPFAM" id="SSF81321">
    <property type="entry name" value="Family A G protein-coupled receptor-like"/>
    <property type="match status" value="1"/>
</dbReference>
<organism evidence="13 14">
    <name type="scientific">Ictidomys tridecemlineatus</name>
    <name type="common">Thirteen-lined ground squirrel</name>
    <name type="synonym">Spermophilus tridecemlineatus</name>
    <dbReference type="NCBI Taxonomy" id="43179"/>
    <lineage>
        <taxon>Eukaryota</taxon>
        <taxon>Metazoa</taxon>
        <taxon>Chordata</taxon>
        <taxon>Craniata</taxon>
        <taxon>Vertebrata</taxon>
        <taxon>Euteleostomi</taxon>
        <taxon>Mammalia</taxon>
        <taxon>Eutheria</taxon>
        <taxon>Euarchontoglires</taxon>
        <taxon>Glires</taxon>
        <taxon>Rodentia</taxon>
        <taxon>Sciuromorpha</taxon>
        <taxon>Sciuridae</taxon>
        <taxon>Xerinae</taxon>
        <taxon>Marmotini</taxon>
        <taxon>Ictidomys</taxon>
    </lineage>
</organism>
<keyword evidence="4 12" id="KW-0589">Pheromone response</keyword>
<keyword evidence="5 12" id="KW-0812">Transmembrane</keyword>
<comment type="subcellular location">
    <subcellularLocation>
        <location evidence="1 12">Cell membrane</location>
        <topology evidence="1 12">Multi-pass membrane protein</topology>
    </subcellularLocation>
</comment>
<dbReference type="Ensembl" id="ENSSTOT00000028814.2">
    <property type="protein sequence ID" value="ENSSTOP00000015346.2"/>
    <property type="gene ID" value="ENSSTOG00000033423.1"/>
</dbReference>
<dbReference type="AlphaFoldDB" id="I3MTA1"/>
<reference evidence="14" key="1">
    <citation type="submission" date="2011-11" db="EMBL/GenBank/DDBJ databases">
        <title>The Draft Genome of Spermophilus tridecemlineatus.</title>
        <authorList>
            <consortium name="The Broad Institute Genome Assembly &amp; Analysis Group"/>
            <consortium name="Computational R&amp;D Group"/>
            <consortium name="and Sequencing Platform"/>
            <person name="Di Palma F."/>
            <person name="Alfoldi J."/>
            <person name="Johnson J."/>
            <person name="Berlin A."/>
            <person name="Gnerre S."/>
            <person name="Jaffe D."/>
            <person name="MacCallum I."/>
            <person name="Young S."/>
            <person name="Walker B.J."/>
            <person name="Lindblad-Toh K."/>
        </authorList>
    </citation>
    <scope>NUCLEOTIDE SEQUENCE [LARGE SCALE GENOMIC DNA]</scope>
</reference>
<evidence type="ECO:0000256" key="12">
    <source>
        <dbReference type="RuleBase" id="RU364061"/>
    </source>
</evidence>
<evidence type="ECO:0000256" key="2">
    <source>
        <dbReference type="ARBA" id="ARBA00010663"/>
    </source>
</evidence>
<dbReference type="GO" id="GO:0019236">
    <property type="term" value="P:response to pheromone"/>
    <property type="evidence" value="ECO:0007669"/>
    <property type="project" value="UniProtKB-KW"/>
</dbReference>
<feature type="transmembrane region" description="Helical" evidence="12">
    <location>
        <begin position="224"/>
        <end position="243"/>
    </location>
</feature>
<dbReference type="EMBL" id="AGTP01091264">
    <property type="status" value="NOT_ANNOTATED_CDS"/>
    <property type="molecule type" value="Genomic_DNA"/>
</dbReference>
<reference evidence="13" key="3">
    <citation type="submission" date="2025-09" db="UniProtKB">
        <authorList>
            <consortium name="Ensembl"/>
        </authorList>
    </citation>
    <scope>IDENTIFICATION</scope>
</reference>
<keyword evidence="6 12" id="KW-1133">Transmembrane helix</keyword>
<evidence type="ECO:0000313" key="13">
    <source>
        <dbReference type="Ensembl" id="ENSSTOP00000015346.2"/>
    </source>
</evidence>
<dbReference type="GO" id="GO:0007606">
    <property type="term" value="P:sensory perception of chemical stimulus"/>
    <property type="evidence" value="ECO:0007669"/>
    <property type="project" value="UniProtKB-ARBA"/>
</dbReference>
<keyword evidence="11 12" id="KW-0807">Transducer</keyword>
<dbReference type="Gene3D" id="1.20.1070.10">
    <property type="entry name" value="Rhodopsin 7-helix transmembrane proteins"/>
    <property type="match status" value="1"/>
</dbReference>
<evidence type="ECO:0000256" key="6">
    <source>
        <dbReference type="ARBA" id="ARBA00022989"/>
    </source>
</evidence>
<comment type="similarity">
    <text evidence="2 12">Belongs to the G-protein coupled receptor 1 family.</text>
</comment>
<keyword evidence="8 12" id="KW-0472">Membrane</keyword>
<dbReference type="Pfam" id="PF03402">
    <property type="entry name" value="V1R"/>
    <property type="match status" value="1"/>
</dbReference>
<feature type="transmembrane region" description="Helical" evidence="12">
    <location>
        <begin position="86"/>
        <end position="105"/>
    </location>
</feature>
<accession>I3MTA1</accession>
<keyword evidence="10 12" id="KW-0675">Receptor</keyword>
<feature type="transmembrane region" description="Helical" evidence="12">
    <location>
        <begin position="45"/>
        <end position="65"/>
    </location>
</feature>
<dbReference type="HOGENOM" id="CLU_058641_0_1_1"/>
<evidence type="ECO:0000256" key="10">
    <source>
        <dbReference type="ARBA" id="ARBA00023170"/>
    </source>
</evidence>
<evidence type="ECO:0000256" key="4">
    <source>
        <dbReference type="ARBA" id="ARBA00022507"/>
    </source>
</evidence>
<keyword evidence="14" id="KW-1185">Reference proteome</keyword>
<dbReference type="GO" id="GO:0016503">
    <property type="term" value="F:pheromone receptor activity"/>
    <property type="evidence" value="ECO:0007669"/>
    <property type="project" value="InterPro"/>
</dbReference>
<name>I3MTA1_ICTTR</name>
<dbReference type="Proteomes" id="UP000005215">
    <property type="component" value="Unassembled WGS sequence"/>
</dbReference>
<dbReference type="GO" id="GO:0005886">
    <property type="term" value="C:plasma membrane"/>
    <property type="evidence" value="ECO:0007669"/>
    <property type="project" value="UniProtKB-SubCell"/>
</dbReference>
<dbReference type="InParanoid" id="I3MTA1"/>
<reference evidence="13" key="2">
    <citation type="submission" date="2025-08" db="UniProtKB">
        <authorList>
            <consortium name="Ensembl"/>
        </authorList>
    </citation>
    <scope>IDENTIFICATION</scope>
</reference>
<sequence length="255" mass="28989">ILTGLGIVGNIFVSLNYMCILKAAFGLRNSLYHVGCKILGYLERVARGLSICTTSLLIVVQAITISPRSSRWGRLQPRSAWHLLPLFLFCWILNSLISMNLPFYIKNISSMNTSEISTNDNYCYFLPGSGIIRCVFFTPMVFRDAVFQGAMGGTSVYMVSLLHNHHQHVLHLQTSKILYRSPREVKAAQSILLLMFCFLFFYWADCFISLYSNFFIHHDSIARIAQEILTLGYAILSPLVLIHRDGHLAKCRRAQ</sequence>
<feature type="transmembrane region" description="Helical" evidence="12">
    <location>
        <begin position="185"/>
        <end position="204"/>
    </location>
</feature>
<feature type="transmembrane region" description="Helical" evidence="12">
    <location>
        <begin position="7"/>
        <end position="25"/>
    </location>
</feature>